<dbReference type="GO" id="GO:0055105">
    <property type="term" value="F:ubiquitin-protein transferase inhibitor activity"/>
    <property type="evidence" value="ECO:0007669"/>
    <property type="project" value="TreeGrafter"/>
</dbReference>
<dbReference type="InterPro" id="IPR016024">
    <property type="entry name" value="ARM-type_fold"/>
</dbReference>
<reference evidence="2" key="1">
    <citation type="submission" date="2019-03" db="EMBL/GenBank/DDBJ databases">
        <title>Long read genome sequence of the mycoparasitic Pythium oligandrum ATCC 38472 isolated from sugarbeet rhizosphere.</title>
        <authorList>
            <person name="Gaulin E."/>
        </authorList>
    </citation>
    <scope>NUCLEOTIDE SEQUENCE</scope>
    <source>
        <strain evidence="2">ATCC 38472_TT</strain>
    </source>
</reference>
<dbReference type="EMBL" id="SPLM01000145">
    <property type="protein sequence ID" value="TMW56410.1"/>
    <property type="molecule type" value="Genomic_DNA"/>
</dbReference>
<feature type="region of interest" description="Disordered" evidence="1">
    <location>
        <begin position="166"/>
        <end position="189"/>
    </location>
</feature>
<evidence type="ECO:0000256" key="1">
    <source>
        <dbReference type="SAM" id="MobiDB-lite"/>
    </source>
</evidence>
<feature type="compositionally biased region" description="Acidic residues" evidence="1">
    <location>
        <begin position="172"/>
        <end position="189"/>
    </location>
</feature>
<sequence>MGRDELMEALTQLRRATSDLQTLRYHLPLLHEALSDLTRKRSHFLEDTCAVVLQRSIKSLKSDAAASFSDVIEVLMRFVEPLVNALSVRSPDDEPEVLRQRAVLVAFLLHVVGREELSFEELVNNDVLKAQVVGILVRTGVELHEILWTLRFREELIRFREVMVPGKAPDTSSDEESNSEEDEDDEDELLADEDEQWMIRSIAKSVGLSGFEYFLKLSGQEYAFASWSTNGIVRIAAIALLSQSTPLSPLISSPSWLFSIAVVAQVLLQGETHESKKYGLQVLLSALDSCKEGQLAYDVSSTESSASASFAALALAFRTRDWISPLLELVSNVMISFPDASDRSLGLSAFTKLLRVVVVNDRFWLLHKLSLRCPYGNVAAILVDQLRSDAFRAWTSGEPSPHSEEPIRLLIEKLVLQTAGRDLKLNADLLASILSLLRFIIIRDKVR</sequence>
<proteinExistence type="predicted"/>
<dbReference type="OrthoDB" id="619536at2759"/>
<dbReference type="PANTHER" id="PTHR15430:SF1">
    <property type="entry name" value="GLOMULIN"/>
    <property type="match status" value="1"/>
</dbReference>
<dbReference type="GO" id="GO:0005737">
    <property type="term" value="C:cytoplasm"/>
    <property type="evidence" value="ECO:0007669"/>
    <property type="project" value="TreeGrafter"/>
</dbReference>
<dbReference type="InterPro" id="IPR019516">
    <property type="entry name" value="Glomulin/ALF4"/>
</dbReference>
<accession>A0A8K1C4R6</accession>
<gene>
    <name evidence="2" type="ORF">Poli38472_006420</name>
</gene>
<comment type="caution">
    <text evidence="2">The sequence shown here is derived from an EMBL/GenBank/DDBJ whole genome shotgun (WGS) entry which is preliminary data.</text>
</comment>
<name>A0A8K1C4R6_PYTOL</name>
<keyword evidence="3" id="KW-1185">Reference proteome</keyword>
<dbReference type="Proteomes" id="UP000794436">
    <property type="component" value="Unassembled WGS sequence"/>
</dbReference>
<organism evidence="2 3">
    <name type="scientific">Pythium oligandrum</name>
    <name type="common">Mycoparasitic fungus</name>
    <dbReference type="NCBI Taxonomy" id="41045"/>
    <lineage>
        <taxon>Eukaryota</taxon>
        <taxon>Sar</taxon>
        <taxon>Stramenopiles</taxon>
        <taxon>Oomycota</taxon>
        <taxon>Peronosporomycetes</taxon>
        <taxon>Pythiales</taxon>
        <taxon>Pythiaceae</taxon>
        <taxon>Pythium</taxon>
    </lineage>
</organism>
<dbReference type="PANTHER" id="PTHR15430">
    <property type="entry name" value="GLOMULIN"/>
    <property type="match status" value="1"/>
</dbReference>
<dbReference type="AlphaFoldDB" id="A0A8K1C4R6"/>
<dbReference type="SUPFAM" id="SSF48371">
    <property type="entry name" value="ARM repeat"/>
    <property type="match status" value="1"/>
</dbReference>
<evidence type="ECO:0000313" key="3">
    <source>
        <dbReference type="Proteomes" id="UP000794436"/>
    </source>
</evidence>
<evidence type="ECO:0000313" key="2">
    <source>
        <dbReference type="EMBL" id="TMW56410.1"/>
    </source>
</evidence>
<protein>
    <submittedName>
        <fullName evidence="2">Uncharacterized protein</fullName>
    </submittedName>
</protein>